<dbReference type="Proteomes" id="UP000001861">
    <property type="component" value="Unassembled WGS sequence"/>
</dbReference>
<dbReference type="RefSeq" id="XP_001829195.1">
    <property type="nucleotide sequence ID" value="XM_001829143.1"/>
</dbReference>
<evidence type="ECO:0000313" key="2">
    <source>
        <dbReference type="EMBL" id="EAU92830.1"/>
    </source>
</evidence>
<evidence type="ECO:0000259" key="1">
    <source>
        <dbReference type="PROSITE" id="PS50181"/>
    </source>
</evidence>
<sequence length="230" mass="26575">MHFTDLPPEVLLYILTFLDLPDLEALARAFPALVDLTTDPILHKYRLTVVAPSRISHQLFGKSPQGYFLRPTIGDLVHRGVIRGLGIERRWRTGNYFYSVNSIKQYESSQALFRRHVSHVLTVQLRRRVVESRTTSLRHLLSSHVFPDLEASSVRIDRSLMPIVRQLKWSFQRDKLAQSLKKSIYGKGGLSSWLEGPGRSVLKDENEKVRLAICPDIRRRIGFFEQSRQL</sequence>
<accession>A8N2R1</accession>
<dbReference type="AlphaFoldDB" id="A8N2R1"/>
<proteinExistence type="predicted"/>
<comment type="caution">
    <text evidence="2">The sequence shown here is derived from an EMBL/GenBank/DDBJ whole genome shotgun (WGS) entry which is preliminary data.</text>
</comment>
<keyword evidence="3" id="KW-1185">Reference proteome</keyword>
<gene>
    <name evidence="2" type="ORF">CC1G_01875</name>
</gene>
<protein>
    <recommendedName>
        <fullName evidence="1">F-box domain-containing protein</fullName>
    </recommendedName>
</protein>
<dbReference type="VEuPathDB" id="FungiDB:CC1G_01875"/>
<dbReference type="eggNOG" id="ENOG502SC4D">
    <property type="taxonomic scope" value="Eukaryota"/>
</dbReference>
<dbReference type="STRING" id="240176.A8N2R1"/>
<name>A8N2R1_COPC7</name>
<dbReference type="OMA" id="VMRQLKW"/>
<dbReference type="InParanoid" id="A8N2R1"/>
<dbReference type="PROSITE" id="PS50181">
    <property type="entry name" value="FBOX"/>
    <property type="match status" value="1"/>
</dbReference>
<evidence type="ECO:0000313" key="3">
    <source>
        <dbReference type="Proteomes" id="UP000001861"/>
    </source>
</evidence>
<reference evidence="2 3" key="1">
    <citation type="journal article" date="2010" name="Proc. Natl. Acad. Sci. U.S.A.">
        <title>Insights into evolution of multicellular fungi from the assembled chromosomes of the mushroom Coprinopsis cinerea (Coprinus cinereus).</title>
        <authorList>
            <person name="Stajich J.E."/>
            <person name="Wilke S.K."/>
            <person name="Ahren D."/>
            <person name="Au C.H."/>
            <person name="Birren B.W."/>
            <person name="Borodovsky M."/>
            <person name="Burns C."/>
            <person name="Canback B."/>
            <person name="Casselton L.A."/>
            <person name="Cheng C.K."/>
            <person name="Deng J."/>
            <person name="Dietrich F.S."/>
            <person name="Fargo D.C."/>
            <person name="Farman M.L."/>
            <person name="Gathman A.C."/>
            <person name="Goldberg J."/>
            <person name="Guigo R."/>
            <person name="Hoegger P.J."/>
            <person name="Hooker J.B."/>
            <person name="Huggins A."/>
            <person name="James T.Y."/>
            <person name="Kamada T."/>
            <person name="Kilaru S."/>
            <person name="Kodira C."/>
            <person name="Kues U."/>
            <person name="Kupfer D."/>
            <person name="Kwan H.S."/>
            <person name="Lomsadze A."/>
            <person name="Li W."/>
            <person name="Lilly W.W."/>
            <person name="Ma L.J."/>
            <person name="Mackey A.J."/>
            <person name="Manning G."/>
            <person name="Martin F."/>
            <person name="Muraguchi H."/>
            <person name="Natvig D.O."/>
            <person name="Palmerini H."/>
            <person name="Ramesh M.A."/>
            <person name="Rehmeyer C.J."/>
            <person name="Roe B.A."/>
            <person name="Shenoy N."/>
            <person name="Stanke M."/>
            <person name="Ter-Hovhannisyan V."/>
            <person name="Tunlid A."/>
            <person name="Velagapudi R."/>
            <person name="Vision T.J."/>
            <person name="Zeng Q."/>
            <person name="Zolan M.E."/>
            <person name="Pukkila P.J."/>
        </authorList>
    </citation>
    <scope>NUCLEOTIDE SEQUENCE [LARGE SCALE GENOMIC DNA]</scope>
    <source>
        <strain evidence="3">Okayama-7 / 130 / ATCC MYA-4618 / FGSC 9003</strain>
    </source>
</reference>
<dbReference type="InterPro" id="IPR001810">
    <property type="entry name" value="F-box_dom"/>
</dbReference>
<dbReference type="KEGG" id="cci:CC1G_01875"/>
<feature type="domain" description="F-box" evidence="1">
    <location>
        <begin position="1"/>
        <end position="48"/>
    </location>
</feature>
<dbReference type="InterPro" id="IPR036047">
    <property type="entry name" value="F-box-like_dom_sf"/>
</dbReference>
<dbReference type="OrthoDB" id="3219396at2759"/>
<dbReference type="SUPFAM" id="SSF81383">
    <property type="entry name" value="F-box domain"/>
    <property type="match status" value="1"/>
</dbReference>
<dbReference type="EMBL" id="AACS02000001">
    <property type="protein sequence ID" value="EAU92830.1"/>
    <property type="molecule type" value="Genomic_DNA"/>
</dbReference>
<dbReference type="GeneID" id="6005621"/>
<organism evidence="2 3">
    <name type="scientific">Coprinopsis cinerea (strain Okayama-7 / 130 / ATCC MYA-4618 / FGSC 9003)</name>
    <name type="common">Inky cap fungus</name>
    <name type="synonym">Hormographiella aspergillata</name>
    <dbReference type="NCBI Taxonomy" id="240176"/>
    <lineage>
        <taxon>Eukaryota</taxon>
        <taxon>Fungi</taxon>
        <taxon>Dikarya</taxon>
        <taxon>Basidiomycota</taxon>
        <taxon>Agaricomycotina</taxon>
        <taxon>Agaricomycetes</taxon>
        <taxon>Agaricomycetidae</taxon>
        <taxon>Agaricales</taxon>
        <taxon>Agaricineae</taxon>
        <taxon>Psathyrellaceae</taxon>
        <taxon>Coprinopsis</taxon>
    </lineage>
</organism>